<dbReference type="EMBL" id="VSSB01000001">
    <property type="protein sequence ID" value="TYL53645.1"/>
    <property type="molecule type" value="Genomic_DNA"/>
</dbReference>
<feature type="region of interest" description="Disordered" evidence="1">
    <location>
        <begin position="393"/>
        <end position="414"/>
    </location>
</feature>
<proteinExistence type="predicted"/>
<reference evidence="3 4" key="1">
    <citation type="submission" date="2019-08" db="EMBL/GenBank/DDBJ databases">
        <authorList>
            <person name="Hu J."/>
        </authorList>
    </citation>
    <scope>NUCLEOTIDE SEQUENCE [LARGE SCALE GENOMIC DNA]</scope>
    <source>
        <strain evidence="3 4">NEAU-184</strain>
    </source>
</reference>
<feature type="domain" description="AAA+ ATPase" evidence="2">
    <location>
        <begin position="108"/>
        <end position="289"/>
    </location>
</feature>
<accession>A0A5S4VHS4</accession>
<sequence>MPTAFDVRALTSTVRIELDDTLPAEARASIRSKWTDLLVEGDAAPTATITGRVASVPDETKAGRSKTIALRSADDVEERIMSEITLAAISELSGEALMLHAAAVALDDGRVVGFVGPSGRGKTTAAQALGRAYDYVTDETLAVRPDGSVVPYPKPLSLGLRPERKQAESASALGMRPTHADDLRLAAIVVLDRRPGVESPYVESVGLIDALHDLVPQTSYLAALDRPLRTMAELVAATGGVRRVVYSEAETLPGLIDTILSTVQAEQPVLSDVVAAYRRDCDCFAQLLPGAPILTEDPEGVVVRPGSYQRSNQTDAIMVDDRLVVLLRYDVYVLEGLGPIVWLAADLLLEEELLDVVERQLPEPPEGVDPAAAVSEALAQLVAAGLLFRRSGMRRRSDPASDGAAELERAGETA</sequence>
<protein>
    <recommendedName>
        <fullName evidence="2">AAA+ ATPase domain-containing protein</fullName>
    </recommendedName>
</protein>
<comment type="caution">
    <text evidence="3">The sequence shown here is derived from an EMBL/GenBank/DDBJ whole genome shotgun (WGS) entry which is preliminary data.</text>
</comment>
<dbReference type="Gene3D" id="3.40.50.300">
    <property type="entry name" value="P-loop containing nucleotide triphosphate hydrolases"/>
    <property type="match status" value="1"/>
</dbReference>
<evidence type="ECO:0000313" key="4">
    <source>
        <dbReference type="Proteomes" id="UP000325243"/>
    </source>
</evidence>
<dbReference type="SUPFAM" id="SSF53795">
    <property type="entry name" value="PEP carboxykinase-like"/>
    <property type="match status" value="1"/>
</dbReference>
<dbReference type="Proteomes" id="UP000325243">
    <property type="component" value="Unassembled WGS sequence"/>
</dbReference>
<dbReference type="SMART" id="SM00382">
    <property type="entry name" value="AAA"/>
    <property type="match status" value="1"/>
</dbReference>
<dbReference type="AlphaFoldDB" id="A0A5S4VHS4"/>
<name>A0A5S4VHS4_9MICO</name>
<organism evidence="3 4">
    <name type="scientific">Agromyces mariniharenae</name>
    <dbReference type="NCBI Taxonomy" id="2604423"/>
    <lineage>
        <taxon>Bacteria</taxon>
        <taxon>Bacillati</taxon>
        <taxon>Actinomycetota</taxon>
        <taxon>Actinomycetes</taxon>
        <taxon>Micrococcales</taxon>
        <taxon>Microbacteriaceae</taxon>
        <taxon>Agromyces</taxon>
    </lineage>
</organism>
<evidence type="ECO:0000259" key="2">
    <source>
        <dbReference type="SMART" id="SM00382"/>
    </source>
</evidence>
<dbReference type="InterPro" id="IPR003593">
    <property type="entry name" value="AAA+_ATPase"/>
</dbReference>
<dbReference type="InterPro" id="IPR027417">
    <property type="entry name" value="P-loop_NTPase"/>
</dbReference>
<evidence type="ECO:0000313" key="3">
    <source>
        <dbReference type="EMBL" id="TYL53645.1"/>
    </source>
</evidence>
<evidence type="ECO:0000256" key="1">
    <source>
        <dbReference type="SAM" id="MobiDB-lite"/>
    </source>
</evidence>
<dbReference type="RefSeq" id="WP_148733110.1">
    <property type="nucleotide sequence ID" value="NZ_VSSB01000001.1"/>
</dbReference>
<gene>
    <name evidence="3" type="ORF">FYC51_08315</name>
</gene>
<keyword evidence="4" id="KW-1185">Reference proteome</keyword>